<proteinExistence type="predicted"/>
<gene>
    <name evidence="1" type="ORF">HY730_00285</name>
</gene>
<dbReference type="EMBL" id="JACQWF010000014">
    <property type="protein sequence ID" value="MBI4594798.1"/>
    <property type="molecule type" value="Genomic_DNA"/>
</dbReference>
<dbReference type="AlphaFoldDB" id="A0A933GJ54"/>
<dbReference type="PROSITE" id="PS51257">
    <property type="entry name" value="PROKAR_LIPOPROTEIN"/>
    <property type="match status" value="1"/>
</dbReference>
<protein>
    <recommendedName>
        <fullName evidence="3">Lipoprotein</fullName>
    </recommendedName>
</protein>
<organism evidence="1 2">
    <name type="scientific">Tectimicrobiota bacterium</name>
    <dbReference type="NCBI Taxonomy" id="2528274"/>
    <lineage>
        <taxon>Bacteria</taxon>
        <taxon>Pseudomonadati</taxon>
        <taxon>Nitrospinota/Tectimicrobiota group</taxon>
        <taxon>Candidatus Tectimicrobiota</taxon>
    </lineage>
</organism>
<evidence type="ECO:0008006" key="3">
    <source>
        <dbReference type="Google" id="ProtNLM"/>
    </source>
</evidence>
<comment type="caution">
    <text evidence="1">The sequence shown here is derived from an EMBL/GenBank/DDBJ whole genome shotgun (WGS) entry which is preliminary data.</text>
</comment>
<evidence type="ECO:0000313" key="2">
    <source>
        <dbReference type="Proteomes" id="UP000772181"/>
    </source>
</evidence>
<dbReference type="Proteomes" id="UP000772181">
    <property type="component" value="Unassembled WGS sequence"/>
</dbReference>
<sequence length="129" mass="14904">MKTLGKVLSFTFAFLLSTSCTSSKIHKISSTDIQQIRGEVINKSFYPSKSMSIPEIVFINKGPRTEWKKQDVQVYYPARCKLDIVMRENGVTRVYTLWTEIDSCDSIKIGSEYVQRSADSITEPYRKYR</sequence>
<reference evidence="1" key="1">
    <citation type="submission" date="2020-07" db="EMBL/GenBank/DDBJ databases">
        <title>Huge and variable diversity of episymbiotic CPR bacteria and DPANN archaea in groundwater ecosystems.</title>
        <authorList>
            <person name="He C.Y."/>
            <person name="Keren R."/>
            <person name="Whittaker M."/>
            <person name="Farag I.F."/>
            <person name="Doudna J."/>
            <person name="Cate J.H.D."/>
            <person name="Banfield J.F."/>
        </authorList>
    </citation>
    <scope>NUCLEOTIDE SEQUENCE</scope>
    <source>
        <strain evidence="1">NC_groundwater_1482_Ag_S-0.65um_47_24</strain>
    </source>
</reference>
<evidence type="ECO:0000313" key="1">
    <source>
        <dbReference type="EMBL" id="MBI4594798.1"/>
    </source>
</evidence>
<accession>A0A933GJ54</accession>
<name>A0A933GJ54_UNCTE</name>